<dbReference type="InterPro" id="IPR012347">
    <property type="entry name" value="Ferritin-like"/>
</dbReference>
<accession>A0A6B8VPG1</accession>
<protein>
    <recommendedName>
        <fullName evidence="2">DUF305 domain-containing protein</fullName>
    </recommendedName>
</protein>
<feature type="domain" description="DUF305" evidence="2">
    <location>
        <begin position="147"/>
        <end position="220"/>
    </location>
</feature>
<dbReference type="Proteomes" id="UP000427071">
    <property type="component" value="Chromosome"/>
</dbReference>
<proteinExistence type="predicted"/>
<evidence type="ECO:0000256" key="1">
    <source>
        <dbReference type="SAM" id="MobiDB-lite"/>
    </source>
</evidence>
<evidence type="ECO:0000259" key="2">
    <source>
        <dbReference type="Pfam" id="PF03713"/>
    </source>
</evidence>
<gene>
    <name evidence="3" type="ORF">CKALI_02800</name>
</gene>
<dbReference type="EMBL" id="CP046452">
    <property type="protein sequence ID" value="QGU01447.1"/>
    <property type="molecule type" value="Genomic_DNA"/>
</dbReference>
<organism evidence="3 4">
    <name type="scientific">Corynebacterium kalinowskii</name>
    <dbReference type="NCBI Taxonomy" id="2675216"/>
    <lineage>
        <taxon>Bacteria</taxon>
        <taxon>Bacillati</taxon>
        <taxon>Actinomycetota</taxon>
        <taxon>Actinomycetes</taxon>
        <taxon>Mycobacteriales</taxon>
        <taxon>Corynebacteriaceae</taxon>
        <taxon>Corynebacterium</taxon>
    </lineage>
</organism>
<dbReference type="KEGG" id="ckw:CKALI_02800"/>
<dbReference type="PROSITE" id="PS51257">
    <property type="entry name" value="PROKAR_LIPOPROTEIN"/>
    <property type="match status" value="1"/>
</dbReference>
<evidence type="ECO:0000313" key="4">
    <source>
        <dbReference type="Proteomes" id="UP000427071"/>
    </source>
</evidence>
<dbReference type="AlphaFoldDB" id="A0A6B8VPG1"/>
<dbReference type="RefSeq" id="WP_156191846.1">
    <property type="nucleotide sequence ID" value="NZ_CP046452.1"/>
</dbReference>
<feature type="region of interest" description="Disordered" evidence="1">
    <location>
        <begin position="40"/>
        <end position="63"/>
    </location>
</feature>
<sequence length="224" mass="23706">MMKRTLTTATIPILMIAGCSTSGTQPDPVNGAKPITVVTPSPTTAGSTEVQAPSSTVPIPETPDMPVPDSMPRETDYNNADVGYVAESVVRSERIMKAAELYLANPTISAAGKDVATRAKSQHSASLMAQKEMLAAWGVSNPETIFPANPQNIPTEADIDQLGALNNGELDKRFLELMLGNLKGAAESAKQHMAEGFNPEVKATAELVISELEKEKASITEAMP</sequence>
<keyword evidence="4" id="KW-1185">Reference proteome</keyword>
<evidence type="ECO:0000313" key="3">
    <source>
        <dbReference type="EMBL" id="QGU01447.1"/>
    </source>
</evidence>
<dbReference type="Gene3D" id="1.20.1260.10">
    <property type="match status" value="1"/>
</dbReference>
<feature type="compositionally biased region" description="Polar residues" evidence="1">
    <location>
        <begin position="40"/>
        <end position="57"/>
    </location>
</feature>
<dbReference type="InterPro" id="IPR005183">
    <property type="entry name" value="DUF305_CopM-like"/>
</dbReference>
<name>A0A6B8VPG1_9CORY</name>
<dbReference type="Pfam" id="PF03713">
    <property type="entry name" value="DUF305"/>
    <property type="match status" value="1"/>
</dbReference>
<reference evidence="4" key="1">
    <citation type="submission" date="2019-11" db="EMBL/GenBank/DDBJ databases">
        <title>Complete genome sequence of Corynebacterium kalinowskii 1959, a novel Corynebacterium species isolated from soil of a small paddock in Vilsendorf, Germany.</title>
        <authorList>
            <person name="Schaffert L."/>
            <person name="Ruwe M."/>
            <person name="Milse J."/>
            <person name="Hanuschka K."/>
            <person name="Ortseifen V."/>
            <person name="Droste J."/>
            <person name="Brandt D."/>
            <person name="Schlueter L."/>
            <person name="Kutter Y."/>
            <person name="Vinke S."/>
            <person name="Viehoefer P."/>
            <person name="Jacob L."/>
            <person name="Luebke N.-C."/>
            <person name="Schulte-Berndt E."/>
            <person name="Hain C."/>
            <person name="Linder M."/>
            <person name="Schmidt P."/>
            <person name="Wollenschlaeger L."/>
            <person name="Luttermann T."/>
            <person name="Thieme E."/>
            <person name="Hassa J."/>
            <person name="Haak M."/>
            <person name="Wittchen M."/>
            <person name="Mentz A."/>
            <person name="Persicke M."/>
            <person name="Busche T."/>
            <person name="Ruckert C."/>
        </authorList>
    </citation>
    <scope>NUCLEOTIDE SEQUENCE [LARGE SCALE GENOMIC DNA]</scope>
    <source>
        <strain evidence="4">1959</strain>
    </source>
</reference>